<dbReference type="InterPro" id="IPR002139">
    <property type="entry name" value="Ribo/fructo_kinase"/>
</dbReference>
<sequence length="311" mass="34310">MSSICVIGGANIDIVGSSIDPLQNFDSNPGEISIAYGGVGRNIAQICALLGENIKFVTCFSGDSYGQSMKEDCKRLGMDVSMSSTVEDLPSSMYIALLDNNRDMKLGMSDMRILRRMDAKMLQPILETLHEDDIIIIDSNLDMESIEYIAIHAKARIAADPVSAHKASRLKSVLNHLDIFKPNQFEASELTGIWIKDEETARQNLDWFIEHGVKEVIISMADRGILLGTAEHKTWFTHRPINMENATGGGDSLLGAYVASRLAGKCPLESMRFGISAAVISIEQDAVRRRNLNTEEVNAKISDMKIEEKTL</sequence>
<comment type="caution">
    <text evidence="4">The sequence shown here is derived from an EMBL/GenBank/DDBJ whole genome shotgun (WGS) entry which is preliminary data.</text>
</comment>
<keyword evidence="2 4" id="KW-0418">Kinase</keyword>
<name>E7MNF5_9FIRM</name>
<dbReference type="eggNOG" id="COG0524">
    <property type="taxonomic scope" value="Bacteria"/>
</dbReference>
<dbReference type="PANTHER" id="PTHR10584">
    <property type="entry name" value="SUGAR KINASE"/>
    <property type="match status" value="1"/>
</dbReference>
<proteinExistence type="predicted"/>
<dbReference type="CDD" id="cd01941">
    <property type="entry name" value="YeiC_kinase_like"/>
    <property type="match status" value="1"/>
</dbReference>
<evidence type="ECO:0000256" key="1">
    <source>
        <dbReference type="ARBA" id="ARBA00022679"/>
    </source>
</evidence>
<organism evidence="4 5">
    <name type="scientific">Solobacterium moorei F0204</name>
    <dbReference type="NCBI Taxonomy" id="706433"/>
    <lineage>
        <taxon>Bacteria</taxon>
        <taxon>Bacillati</taxon>
        <taxon>Bacillota</taxon>
        <taxon>Erysipelotrichia</taxon>
        <taxon>Erysipelotrichales</taxon>
        <taxon>Erysipelotrichaceae</taxon>
        <taxon>Solobacterium</taxon>
    </lineage>
</organism>
<dbReference type="SUPFAM" id="SSF53613">
    <property type="entry name" value="Ribokinase-like"/>
    <property type="match status" value="1"/>
</dbReference>
<feature type="domain" description="Carbohydrate kinase PfkB" evidence="3">
    <location>
        <begin position="1"/>
        <end position="286"/>
    </location>
</feature>
<dbReference type="InterPro" id="IPR029056">
    <property type="entry name" value="Ribokinase-like"/>
</dbReference>
<dbReference type="RefSeq" id="WP_006525908.1">
    <property type="nucleotide sequence ID" value="NZ_GL637664.1"/>
</dbReference>
<evidence type="ECO:0000313" key="4">
    <source>
        <dbReference type="EMBL" id="EFW24293.1"/>
    </source>
</evidence>
<evidence type="ECO:0000313" key="5">
    <source>
        <dbReference type="Proteomes" id="UP000004097"/>
    </source>
</evidence>
<dbReference type="Gene3D" id="3.40.1190.20">
    <property type="match status" value="1"/>
</dbReference>
<gene>
    <name evidence="4" type="ORF">HMPREF9430_01075</name>
</gene>
<dbReference type="HOGENOM" id="CLU_027634_11_0_9"/>
<evidence type="ECO:0000256" key="2">
    <source>
        <dbReference type="ARBA" id="ARBA00022777"/>
    </source>
</evidence>
<dbReference type="Proteomes" id="UP000004097">
    <property type="component" value="Unassembled WGS sequence"/>
</dbReference>
<dbReference type="PRINTS" id="PR00990">
    <property type="entry name" value="RIBOKINASE"/>
</dbReference>
<accession>E7MNF5</accession>
<keyword evidence="1" id="KW-0808">Transferase</keyword>
<reference evidence="4 5" key="1">
    <citation type="submission" date="2010-08" db="EMBL/GenBank/DDBJ databases">
        <authorList>
            <person name="Weinstock G."/>
            <person name="Sodergren E."/>
            <person name="Clifton S."/>
            <person name="Fulton L."/>
            <person name="Fulton B."/>
            <person name="Courtney L."/>
            <person name="Fronick C."/>
            <person name="Harrison M."/>
            <person name="Strong C."/>
            <person name="Farmer C."/>
            <person name="Delahaunty K."/>
            <person name="Markovic C."/>
            <person name="Hall O."/>
            <person name="Minx P."/>
            <person name="Tomlinson C."/>
            <person name="Mitreva M."/>
            <person name="Hou S."/>
            <person name="Chen J."/>
            <person name="Wollam A."/>
            <person name="Pepin K.H."/>
            <person name="Johnson M."/>
            <person name="Bhonagiri V."/>
            <person name="Zhang X."/>
            <person name="Suruliraj S."/>
            <person name="Warren W."/>
            <person name="Chinwalla A."/>
            <person name="Mardis E.R."/>
            <person name="Wilson R.K."/>
        </authorList>
    </citation>
    <scope>NUCLEOTIDE SEQUENCE [LARGE SCALE GENOMIC DNA]</scope>
    <source>
        <strain evidence="4 5">F0204</strain>
    </source>
</reference>
<dbReference type="Pfam" id="PF00294">
    <property type="entry name" value="PfkB"/>
    <property type="match status" value="1"/>
</dbReference>
<protein>
    <submittedName>
        <fullName evidence="4">Kinase, PfkB family</fullName>
    </submittedName>
</protein>
<dbReference type="PANTHER" id="PTHR10584:SF166">
    <property type="entry name" value="RIBOKINASE"/>
    <property type="match status" value="1"/>
</dbReference>
<dbReference type="InterPro" id="IPR011611">
    <property type="entry name" value="PfkB_dom"/>
</dbReference>
<dbReference type="GO" id="GO:0006796">
    <property type="term" value="P:phosphate-containing compound metabolic process"/>
    <property type="evidence" value="ECO:0007669"/>
    <property type="project" value="UniProtKB-ARBA"/>
</dbReference>
<dbReference type="STRING" id="706433.HMPREF9430_01075"/>
<dbReference type="GO" id="GO:0005829">
    <property type="term" value="C:cytosol"/>
    <property type="evidence" value="ECO:0007669"/>
    <property type="project" value="TreeGrafter"/>
</dbReference>
<evidence type="ECO:0000259" key="3">
    <source>
        <dbReference type="Pfam" id="PF00294"/>
    </source>
</evidence>
<dbReference type="EMBL" id="AECQ01000025">
    <property type="protein sequence ID" value="EFW24293.1"/>
    <property type="molecule type" value="Genomic_DNA"/>
</dbReference>
<dbReference type="GO" id="GO:0016301">
    <property type="term" value="F:kinase activity"/>
    <property type="evidence" value="ECO:0007669"/>
    <property type="project" value="UniProtKB-KW"/>
</dbReference>
<dbReference type="OrthoDB" id="9806249at2"/>
<dbReference type="AlphaFoldDB" id="E7MNF5"/>
<keyword evidence="5" id="KW-1185">Reference proteome</keyword>